<dbReference type="GO" id="GO:0008832">
    <property type="term" value="F:dGTPase activity"/>
    <property type="evidence" value="ECO:0007669"/>
    <property type="project" value="TreeGrafter"/>
</dbReference>
<dbReference type="WBParaSite" id="PSU_v2.g10962.t1">
    <property type="protein sequence ID" value="PSU_v2.g10962.t1"/>
    <property type="gene ID" value="PSU_v2.g10962"/>
</dbReference>
<dbReference type="SUPFAM" id="SSF109604">
    <property type="entry name" value="HD-domain/PDEase-like"/>
    <property type="match status" value="1"/>
</dbReference>
<dbReference type="Proteomes" id="UP000887577">
    <property type="component" value="Unplaced"/>
</dbReference>
<proteinExistence type="predicted"/>
<dbReference type="GO" id="GO:0006203">
    <property type="term" value="P:dGTP catabolic process"/>
    <property type="evidence" value="ECO:0007669"/>
    <property type="project" value="TreeGrafter"/>
</dbReference>
<sequence length="104" mass="12086">MVKPSTSKPKPKLNVSLIHKKAQRYLKKEEWNPNVETFVNINMNEHSPIKLPKICNLICDTAIFSRLKRMKQLGSCSYVFPSATHTRFEHSIGYIFFVCFLDVL</sequence>
<evidence type="ECO:0000313" key="2">
    <source>
        <dbReference type="WBParaSite" id="PSU_v2.g10962.t1"/>
    </source>
</evidence>
<dbReference type="GO" id="GO:0005634">
    <property type="term" value="C:nucleus"/>
    <property type="evidence" value="ECO:0007669"/>
    <property type="project" value="TreeGrafter"/>
</dbReference>
<dbReference type="InterPro" id="IPR050135">
    <property type="entry name" value="dGTPase-like"/>
</dbReference>
<keyword evidence="1" id="KW-1185">Reference proteome</keyword>
<dbReference type="PANTHER" id="PTHR11373">
    <property type="entry name" value="DEOXYNUCLEOSIDE TRIPHOSPHATE TRIPHOSPHOHYDROLASE"/>
    <property type="match status" value="1"/>
</dbReference>
<accession>A0A914XSK7</accession>
<organism evidence="1 2">
    <name type="scientific">Panagrolaimus superbus</name>
    <dbReference type="NCBI Taxonomy" id="310955"/>
    <lineage>
        <taxon>Eukaryota</taxon>
        <taxon>Metazoa</taxon>
        <taxon>Ecdysozoa</taxon>
        <taxon>Nematoda</taxon>
        <taxon>Chromadorea</taxon>
        <taxon>Rhabditida</taxon>
        <taxon>Tylenchina</taxon>
        <taxon>Panagrolaimomorpha</taxon>
        <taxon>Panagrolaimoidea</taxon>
        <taxon>Panagrolaimidae</taxon>
        <taxon>Panagrolaimus</taxon>
    </lineage>
</organism>
<reference evidence="2" key="1">
    <citation type="submission" date="2022-11" db="UniProtKB">
        <authorList>
            <consortium name="WormBaseParasite"/>
        </authorList>
    </citation>
    <scope>IDENTIFICATION</scope>
</reference>
<dbReference type="PANTHER" id="PTHR11373:SF4">
    <property type="entry name" value="DEOXYNUCLEOSIDE TRIPHOSPHATE TRIPHOSPHOHYDROLASE SAMHD1"/>
    <property type="match status" value="1"/>
</dbReference>
<dbReference type="Gene3D" id="1.10.3210.10">
    <property type="entry name" value="Hypothetical protein af1432"/>
    <property type="match status" value="1"/>
</dbReference>
<name>A0A914XSK7_9BILA</name>
<evidence type="ECO:0000313" key="1">
    <source>
        <dbReference type="Proteomes" id="UP000887577"/>
    </source>
</evidence>
<protein>
    <submittedName>
        <fullName evidence="2">Uncharacterized protein</fullName>
    </submittedName>
</protein>
<dbReference type="AlphaFoldDB" id="A0A914XSK7"/>